<comment type="similarity">
    <text evidence="1">Belongs to the LysR transcriptional regulatory family.</text>
</comment>
<dbReference type="Pfam" id="PF00126">
    <property type="entry name" value="HTH_1"/>
    <property type="match status" value="1"/>
</dbReference>
<dbReference type="Gene3D" id="1.10.10.10">
    <property type="entry name" value="Winged helix-like DNA-binding domain superfamily/Winged helix DNA-binding domain"/>
    <property type="match status" value="1"/>
</dbReference>
<evidence type="ECO:0000256" key="3">
    <source>
        <dbReference type="ARBA" id="ARBA00023125"/>
    </source>
</evidence>
<dbReference type="InterPro" id="IPR050389">
    <property type="entry name" value="LysR-type_TF"/>
</dbReference>
<evidence type="ECO:0000256" key="2">
    <source>
        <dbReference type="ARBA" id="ARBA00023015"/>
    </source>
</evidence>
<evidence type="ECO:0000256" key="4">
    <source>
        <dbReference type="ARBA" id="ARBA00023163"/>
    </source>
</evidence>
<reference evidence="7 8" key="1">
    <citation type="submission" date="2014-05" db="EMBL/GenBank/DDBJ databases">
        <title>ATOL: Assembling a taxonomically balanced genome-scale reconstruction of the evolutionary history of the Enterobacteriaceae.</title>
        <authorList>
            <person name="Plunkett G.III."/>
            <person name="Neeno-Eckwall E.C."/>
            <person name="Glasner J.D."/>
            <person name="Perna N.T."/>
        </authorList>
    </citation>
    <scope>NUCLEOTIDE SEQUENCE [LARGE SCALE GENOMIC DNA]</scope>
    <source>
        <strain evidence="7 8">ATCC 33320</strain>
    </source>
</reference>
<dbReference type="STRING" id="1006004.GBAG_2197"/>
<comment type="caution">
    <text evidence="7">The sequence shown here is derived from an EMBL/GenBank/DDBJ whole genome shotgun (WGS) entry which is preliminary data.</text>
</comment>
<dbReference type="SUPFAM" id="SSF53850">
    <property type="entry name" value="Periplasmic binding protein-like II"/>
    <property type="match status" value="1"/>
</dbReference>
<gene>
    <name evidence="7" type="ORF">GBAG_2197</name>
</gene>
<dbReference type="InterPro" id="IPR000847">
    <property type="entry name" value="LysR_HTH_N"/>
</dbReference>
<keyword evidence="5" id="KW-0812">Transmembrane</keyword>
<dbReference type="eggNOG" id="COG0583">
    <property type="taxonomic scope" value="Bacteria"/>
</dbReference>
<accession>A0A085GCG8</accession>
<dbReference type="InterPro" id="IPR036388">
    <property type="entry name" value="WH-like_DNA-bd_sf"/>
</dbReference>
<proteinExistence type="inferred from homology"/>
<keyword evidence="5" id="KW-0472">Membrane</keyword>
<protein>
    <submittedName>
        <fullName evidence="7">Transcriptional regulator</fullName>
    </submittedName>
</protein>
<feature type="domain" description="HTH lysR-type" evidence="6">
    <location>
        <begin position="5"/>
        <end position="62"/>
    </location>
</feature>
<keyword evidence="4" id="KW-0804">Transcription</keyword>
<dbReference type="AlphaFoldDB" id="A0A085GCG8"/>
<dbReference type="InterPro" id="IPR036390">
    <property type="entry name" value="WH_DNA-bd_sf"/>
</dbReference>
<keyword evidence="5" id="KW-1133">Transmembrane helix</keyword>
<evidence type="ECO:0000313" key="8">
    <source>
        <dbReference type="Proteomes" id="UP000028653"/>
    </source>
</evidence>
<dbReference type="GO" id="GO:0003700">
    <property type="term" value="F:DNA-binding transcription factor activity"/>
    <property type="evidence" value="ECO:0007669"/>
    <property type="project" value="InterPro"/>
</dbReference>
<dbReference type="PANTHER" id="PTHR30118:SF15">
    <property type="entry name" value="TRANSCRIPTIONAL REGULATORY PROTEIN"/>
    <property type="match status" value="1"/>
</dbReference>
<organism evidence="7 8">
    <name type="scientific">Buttiauxella agrestis ATCC 33320</name>
    <dbReference type="NCBI Taxonomy" id="1006004"/>
    <lineage>
        <taxon>Bacteria</taxon>
        <taxon>Pseudomonadati</taxon>
        <taxon>Pseudomonadota</taxon>
        <taxon>Gammaproteobacteria</taxon>
        <taxon>Enterobacterales</taxon>
        <taxon>Enterobacteriaceae</taxon>
        <taxon>Buttiauxella</taxon>
    </lineage>
</organism>
<dbReference type="Gene3D" id="3.40.190.10">
    <property type="entry name" value="Periplasmic binding protein-like II"/>
    <property type="match status" value="2"/>
</dbReference>
<dbReference type="EMBL" id="JMPI01000030">
    <property type="protein sequence ID" value="KFC81413.1"/>
    <property type="molecule type" value="Genomic_DNA"/>
</dbReference>
<dbReference type="PROSITE" id="PS50931">
    <property type="entry name" value="HTH_LYSR"/>
    <property type="match status" value="1"/>
</dbReference>
<dbReference type="SUPFAM" id="SSF46785">
    <property type="entry name" value="Winged helix' DNA-binding domain"/>
    <property type="match status" value="1"/>
</dbReference>
<dbReference type="PANTHER" id="PTHR30118">
    <property type="entry name" value="HTH-TYPE TRANSCRIPTIONAL REGULATOR LEUO-RELATED"/>
    <property type="match status" value="1"/>
</dbReference>
<dbReference type="GO" id="GO:0003677">
    <property type="term" value="F:DNA binding"/>
    <property type="evidence" value="ECO:0007669"/>
    <property type="project" value="UniProtKB-KW"/>
</dbReference>
<evidence type="ECO:0000259" key="6">
    <source>
        <dbReference type="PROSITE" id="PS50931"/>
    </source>
</evidence>
<sequence>MDNQLDMKVLRAIHILSTSGSVTKAAEILQVTPGAVSYLINKARKSTGSALFFRTRSGMKPNTLALELSQRYQNINQDYNVDGSALSPGGRAIVLSTPSILELLLTITLLNNENEQTQLAFCRPSDTDSERLARLRNKEIDIDVGSRLPVDNSIIQLKLFTCDVGILVRKGHTTIKPPFTLDDWHQNRHAIWSRGMHFISDDVEQTQHFRALFEKRDIAFVASSSLNLITLCAFSNLVILVPTTIGKKTLNILPVQLLEAPPELQMRYECYLHYHHSFSSDHYFQQLLIRLQTFLQN</sequence>
<evidence type="ECO:0000256" key="5">
    <source>
        <dbReference type="SAM" id="Phobius"/>
    </source>
</evidence>
<keyword evidence="8" id="KW-1185">Reference proteome</keyword>
<evidence type="ECO:0000313" key="7">
    <source>
        <dbReference type="EMBL" id="KFC81413.1"/>
    </source>
</evidence>
<keyword evidence="2" id="KW-0805">Transcription regulation</keyword>
<evidence type="ECO:0000256" key="1">
    <source>
        <dbReference type="ARBA" id="ARBA00009437"/>
    </source>
</evidence>
<dbReference type="RefSeq" id="WP_034496279.1">
    <property type="nucleotide sequence ID" value="NZ_JMPI01000030.1"/>
</dbReference>
<keyword evidence="3" id="KW-0238">DNA-binding</keyword>
<name>A0A085GCG8_9ENTR</name>
<dbReference type="Proteomes" id="UP000028653">
    <property type="component" value="Unassembled WGS sequence"/>
</dbReference>
<feature type="transmembrane region" description="Helical" evidence="5">
    <location>
        <begin position="218"/>
        <end position="241"/>
    </location>
</feature>